<evidence type="ECO:0000259" key="1">
    <source>
        <dbReference type="Pfam" id="PF01370"/>
    </source>
</evidence>
<feature type="domain" description="NAD-dependent epimerase/dehydratase" evidence="1">
    <location>
        <begin position="4"/>
        <end position="230"/>
    </location>
</feature>
<gene>
    <name evidence="2" type="primary">hpnA_2</name>
    <name evidence="2" type="ORF">AMOR_12140</name>
</gene>
<dbReference type="Pfam" id="PF01370">
    <property type="entry name" value="Epimerase"/>
    <property type="match status" value="1"/>
</dbReference>
<reference evidence="3" key="1">
    <citation type="journal article" date="2022" name="Int. J. Syst. Evol. Microbiol.">
        <title>Anaeromyxobacter oryzae sp. nov., Anaeromyxobacter diazotrophicus sp. nov. and Anaeromyxobacter paludicola sp. nov., isolated from paddy soils.</title>
        <authorList>
            <person name="Itoh H."/>
            <person name="Xu Z."/>
            <person name="Mise K."/>
            <person name="Masuda Y."/>
            <person name="Ushijima N."/>
            <person name="Hayakawa C."/>
            <person name="Shiratori Y."/>
            <person name="Senoo K."/>
        </authorList>
    </citation>
    <scope>NUCLEOTIDE SEQUENCE [LARGE SCALE GENOMIC DNA]</scope>
    <source>
        <strain evidence="3">Red232</strain>
    </source>
</reference>
<dbReference type="RefSeq" id="WP_248359650.1">
    <property type="nucleotide sequence ID" value="NZ_AP025591.1"/>
</dbReference>
<dbReference type="Gene3D" id="3.40.50.720">
    <property type="entry name" value="NAD(P)-binding Rossmann-like Domain"/>
    <property type="match status" value="1"/>
</dbReference>
<dbReference type="InterPro" id="IPR001509">
    <property type="entry name" value="Epimerase_deHydtase"/>
</dbReference>
<protein>
    <submittedName>
        <fullName evidence="2">Dihydroflavonol-4-reductase</fullName>
    </submittedName>
</protein>
<organism evidence="2 3">
    <name type="scientific">Anaeromyxobacter oryzae</name>
    <dbReference type="NCBI Taxonomy" id="2918170"/>
    <lineage>
        <taxon>Bacteria</taxon>
        <taxon>Pseudomonadati</taxon>
        <taxon>Myxococcota</taxon>
        <taxon>Myxococcia</taxon>
        <taxon>Myxococcales</taxon>
        <taxon>Cystobacterineae</taxon>
        <taxon>Anaeromyxobacteraceae</taxon>
        <taxon>Anaeromyxobacter</taxon>
    </lineage>
</organism>
<sequence length="341" mass="37188">MARVLVTGASGFIGANVARVLLEHGDEVRALVRAASDRSNVADLPVEVVEGDLRDADAVRRAVRGCVRVFHVAADYRFWARDPQELYESNVRGTVNVLDACLAHGVERVVHTSTVGTIGLSGLPRPCDEATPLAPGQLTSHYKRSKLEAERAALSYVAVGLPVVVVNPTAPVGPWDVKPTPTGRILVDFARGRIPAYVDTGLNVVHVRDVAEGHRLAAERGVPGERYILGHQNLTLREILGTLAELLGRRPPRVRLPYAVAWTAGAVTTALAEVTHRPPAFPLEAVRMSRRRMFVDAGKAVRDLGLPQTPVRVAFQDALRWFFERGYVAQPDPRIVAWASR</sequence>
<proteinExistence type="predicted"/>
<keyword evidence="3" id="KW-1185">Reference proteome</keyword>
<dbReference type="CDD" id="cd05228">
    <property type="entry name" value="AR_FR_like_1_SDR_e"/>
    <property type="match status" value="1"/>
</dbReference>
<dbReference type="SUPFAM" id="SSF51735">
    <property type="entry name" value="NAD(P)-binding Rossmann-fold domains"/>
    <property type="match status" value="1"/>
</dbReference>
<dbReference type="PANTHER" id="PTHR48079:SF6">
    <property type="entry name" value="NAD(P)-BINDING DOMAIN-CONTAINING PROTEIN-RELATED"/>
    <property type="match status" value="1"/>
</dbReference>
<dbReference type="InterPro" id="IPR036291">
    <property type="entry name" value="NAD(P)-bd_dom_sf"/>
</dbReference>
<dbReference type="InterPro" id="IPR051783">
    <property type="entry name" value="NAD(P)-dependent_oxidoreduct"/>
</dbReference>
<name>A0ABN6MS29_9BACT</name>
<evidence type="ECO:0000313" key="2">
    <source>
        <dbReference type="EMBL" id="BDG02218.1"/>
    </source>
</evidence>
<dbReference type="InterPro" id="IPR017829">
    <property type="entry name" value="Hopanoid-assoc_sugar_epimerase"/>
</dbReference>
<dbReference type="Proteomes" id="UP001162891">
    <property type="component" value="Chromosome"/>
</dbReference>
<dbReference type="EMBL" id="AP025591">
    <property type="protein sequence ID" value="BDG02218.1"/>
    <property type="molecule type" value="Genomic_DNA"/>
</dbReference>
<accession>A0ABN6MS29</accession>
<dbReference type="PANTHER" id="PTHR48079">
    <property type="entry name" value="PROTEIN YEEZ"/>
    <property type="match status" value="1"/>
</dbReference>
<dbReference type="NCBIfam" id="TIGR03466">
    <property type="entry name" value="HpnA"/>
    <property type="match status" value="1"/>
</dbReference>
<evidence type="ECO:0000313" key="3">
    <source>
        <dbReference type="Proteomes" id="UP001162891"/>
    </source>
</evidence>